<organism evidence="7">
    <name type="scientific">marine sediment metagenome</name>
    <dbReference type="NCBI Taxonomy" id="412755"/>
    <lineage>
        <taxon>unclassified sequences</taxon>
        <taxon>metagenomes</taxon>
        <taxon>ecological metagenomes</taxon>
    </lineage>
</organism>
<dbReference type="SUPFAM" id="SSF51445">
    <property type="entry name" value="(Trans)glycosidases"/>
    <property type="match status" value="1"/>
</dbReference>
<dbReference type="EC" id="3.2.1.52" evidence="2"/>
<accession>X0SHK1</accession>
<protein>
    <recommendedName>
        <fullName evidence="2">beta-N-acetylhexosaminidase</fullName>
        <ecNumber evidence="2">3.2.1.52</ecNumber>
    </recommendedName>
</protein>
<dbReference type="InterPro" id="IPR025705">
    <property type="entry name" value="Beta_hexosaminidase_sua/sub"/>
</dbReference>
<gene>
    <name evidence="7" type="ORF">S01H1_13273</name>
</gene>
<dbReference type="Pfam" id="PF02838">
    <property type="entry name" value="Glyco_hydro_20b"/>
    <property type="match status" value="1"/>
</dbReference>
<evidence type="ECO:0000256" key="2">
    <source>
        <dbReference type="ARBA" id="ARBA00012663"/>
    </source>
</evidence>
<evidence type="ECO:0000259" key="6">
    <source>
        <dbReference type="Pfam" id="PF02838"/>
    </source>
</evidence>
<proteinExistence type="predicted"/>
<keyword evidence="3" id="KW-0378">Hydrolase</keyword>
<dbReference type="GO" id="GO:0030203">
    <property type="term" value="P:glycosaminoglycan metabolic process"/>
    <property type="evidence" value="ECO:0007669"/>
    <property type="project" value="TreeGrafter"/>
</dbReference>
<dbReference type="Gene3D" id="3.20.20.80">
    <property type="entry name" value="Glycosidases"/>
    <property type="match status" value="1"/>
</dbReference>
<sequence>MLRRRYMLATMALLLGFGAVGLADQPSRLRLVPFPKRVDLQQGAFEVSANLVLEVPADRAGLLAGMIGAELNRAGLPIPQIQRLKENPDRLRLSTKPGGPMPELPRRKSPTDEDYALEVYPDRVICSGAGRSGLFYAVETLCQLIRANRRQPLHRSGARRLPCVTIRDWPSIRWRCFQDDMTRGPSSTLDTLKREVTLGAGLKMNLFTYYMEYQYAFKKHPLIGPKDGSLTPEDLRTLVGHARRRHVDV</sequence>
<dbReference type="EMBL" id="BARS01006851">
    <property type="protein sequence ID" value="GAF74591.1"/>
    <property type="molecule type" value="Genomic_DNA"/>
</dbReference>
<evidence type="ECO:0000256" key="5">
    <source>
        <dbReference type="SAM" id="MobiDB-lite"/>
    </source>
</evidence>
<evidence type="ECO:0000256" key="3">
    <source>
        <dbReference type="ARBA" id="ARBA00022801"/>
    </source>
</evidence>
<dbReference type="PANTHER" id="PTHR22600:SF57">
    <property type="entry name" value="BETA-N-ACETYLHEXOSAMINIDASE"/>
    <property type="match status" value="1"/>
</dbReference>
<comment type="caution">
    <text evidence="7">The sequence shown here is derived from an EMBL/GenBank/DDBJ whole genome shotgun (WGS) entry which is preliminary data.</text>
</comment>
<dbReference type="SUPFAM" id="SSF55545">
    <property type="entry name" value="beta-N-acetylhexosaminidase-like domain"/>
    <property type="match status" value="1"/>
</dbReference>
<comment type="catalytic activity">
    <reaction evidence="1">
        <text>Hydrolysis of terminal non-reducing N-acetyl-D-hexosamine residues in N-acetyl-beta-D-hexosaminides.</text>
        <dbReference type="EC" id="3.2.1.52"/>
    </reaction>
</comment>
<dbReference type="PANTHER" id="PTHR22600">
    <property type="entry name" value="BETA-HEXOSAMINIDASE"/>
    <property type="match status" value="1"/>
</dbReference>
<name>X0SHK1_9ZZZZ</name>
<dbReference type="InterPro" id="IPR017853">
    <property type="entry name" value="GH"/>
</dbReference>
<keyword evidence="4" id="KW-0326">Glycosidase</keyword>
<feature type="region of interest" description="Disordered" evidence="5">
    <location>
        <begin position="87"/>
        <end position="110"/>
    </location>
</feature>
<dbReference type="GO" id="GO:0005975">
    <property type="term" value="P:carbohydrate metabolic process"/>
    <property type="evidence" value="ECO:0007669"/>
    <property type="project" value="InterPro"/>
</dbReference>
<feature type="non-terminal residue" evidence="7">
    <location>
        <position position="249"/>
    </location>
</feature>
<evidence type="ECO:0000256" key="1">
    <source>
        <dbReference type="ARBA" id="ARBA00001231"/>
    </source>
</evidence>
<evidence type="ECO:0000256" key="4">
    <source>
        <dbReference type="ARBA" id="ARBA00023295"/>
    </source>
</evidence>
<dbReference type="GO" id="GO:0004563">
    <property type="term" value="F:beta-N-acetylhexosaminidase activity"/>
    <property type="evidence" value="ECO:0007669"/>
    <property type="project" value="UniProtKB-EC"/>
</dbReference>
<dbReference type="AlphaFoldDB" id="X0SHK1"/>
<dbReference type="Gene3D" id="3.30.379.10">
    <property type="entry name" value="Chitobiase/beta-hexosaminidase domain 2-like"/>
    <property type="match status" value="1"/>
</dbReference>
<dbReference type="InterPro" id="IPR015882">
    <property type="entry name" value="HEX_bac_N"/>
</dbReference>
<dbReference type="InterPro" id="IPR029018">
    <property type="entry name" value="Hex-like_dom2"/>
</dbReference>
<feature type="domain" description="Beta-hexosaminidase bacterial type N-terminal" evidence="6">
    <location>
        <begin position="30"/>
        <end position="169"/>
    </location>
</feature>
<evidence type="ECO:0000313" key="7">
    <source>
        <dbReference type="EMBL" id="GAF74591.1"/>
    </source>
</evidence>
<dbReference type="GO" id="GO:0016020">
    <property type="term" value="C:membrane"/>
    <property type="evidence" value="ECO:0007669"/>
    <property type="project" value="TreeGrafter"/>
</dbReference>
<reference evidence="7" key="1">
    <citation type="journal article" date="2014" name="Front. Microbiol.">
        <title>High frequency of phylogenetically diverse reductive dehalogenase-homologous genes in deep subseafloor sedimentary metagenomes.</title>
        <authorList>
            <person name="Kawai M."/>
            <person name="Futagami T."/>
            <person name="Toyoda A."/>
            <person name="Takaki Y."/>
            <person name="Nishi S."/>
            <person name="Hori S."/>
            <person name="Arai W."/>
            <person name="Tsubouchi T."/>
            <person name="Morono Y."/>
            <person name="Uchiyama I."/>
            <person name="Ito T."/>
            <person name="Fujiyama A."/>
            <person name="Inagaki F."/>
            <person name="Takami H."/>
        </authorList>
    </citation>
    <scope>NUCLEOTIDE SEQUENCE</scope>
    <source>
        <strain evidence="7">Expedition CK06-06</strain>
    </source>
</reference>